<protein>
    <submittedName>
        <fullName evidence="2">RPOL9 domain-containing protein</fullName>
    </submittedName>
</protein>
<evidence type="ECO:0000313" key="2">
    <source>
        <dbReference type="WBParaSite" id="Hba_08559"/>
    </source>
</evidence>
<keyword evidence="1" id="KW-1185">Reference proteome</keyword>
<dbReference type="WBParaSite" id="Hba_08559">
    <property type="protein sequence ID" value="Hba_08559"/>
    <property type="gene ID" value="Hba_08559"/>
</dbReference>
<dbReference type="Proteomes" id="UP000095283">
    <property type="component" value="Unplaced"/>
</dbReference>
<name>A0A1I7WTV3_HETBA</name>
<reference evidence="2" key="1">
    <citation type="submission" date="2016-11" db="UniProtKB">
        <authorList>
            <consortium name="WormBaseParasite"/>
        </authorList>
    </citation>
    <scope>IDENTIFICATION</scope>
</reference>
<proteinExistence type="predicted"/>
<accession>A0A1I7WTV3</accession>
<sequence>MAGLIKKCCNCRSDLHEINGTATVQCEKCQKNEAKYGKYQISKLNGVISQRDACVLEKDKRQLLKEKEEAVQAVHEKYRLASKQAKK</sequence>
<dbReference type="AlphaFoldDB" id="A0A1I7WTV3"/>
<organism evidence="1 2">
    <name type="scientific">Heterorhabditis bacteriophora</name>
    <name type="common">Entomopathogenic nematode worm</name>
    <dbReference type="NCBI Taxonomy" id="37862"/>
    <lineage>
        <taxon>Eukaryota</taxon>
        <taxon>Metazoa</taxon>
        <taxon>Ecdysozoa</taxon>
        <taxon>Nematoda</taxon>
        <taxon>Chromadorea</taxon>
        <taxon>Rhabditida</taxon>
        <taxon>Rhabditina</taxon>
        <taxon>Rhabditomorpha</taxon>
        <taxon>Strongyloidea</taxon>
        <taxon>Heterorhabditidae</taxon>
        <taxon>Heterorhabditis</taxon>
    </lineage>
</organism>
<evidence type="ECO:0000313" key="1">
    <source>
        <dbReference type="Proteomes" id="UP000095283"/>
    </source>
</evidence>